<gene>
    <name evidence="1" type="ORF">GCM10010969_17770</name>
</gene>
<comment type="caution">
    <text evidence="1">The sequence shown here is derived from an EMBL/GenBank/DDBJ whole genome shotgun (WGS) entry which is preliminary data.</text>
</comment>
<evidence type="ECO:0000313" key="2">
    <source>
        <dbReference type="Proteomes" id="UP000606653"/>
    </source>
</evidence>
<sequence>MSILSADYVKQGILVRTLTKGDIDKDSYISTYRGNLICSTLGCEAKLVFSSGRTKHFKTWQRSDHSANCIHRFERIKTGTGVDRSQVANVTASEERIQQSLKNAYFDSTLTNEEKEKLKKGSQ</sequence>
<organism evidence="1 2">
    <name type="scientific">Saccharibacillus kuerlensis</name>
    <dbReference type="NCBI Taxonomy" id="459527"/>
    <lineage>
        <taxon>Bacteria</taxon>
        <taxon>Bacillati</taxon>
        <taxon>Bacillota</taxon>
        <taxon>Bacilli</taxon>
        <taxon>Bacillales</taxon>
        <taxon>Paenibacillaceae</taxon>
        <taxon>Saccharibacillus</taxon>
    </lineage>
</organism>
<protein>
    <recommendedName>
        <fullName evidence="3">Recombinase zinc beta ribbon domain-containing protein</fullName>
    </recommendedName>
</protein>
<accession>A0ABQ2L0A5</accession>
<keyword evidence="2" id="KW-1185">Reference proteome</keyword>
<proteinExistence type="predicted"/>
<dbReference type="RefSeq" id="WP_018976062.1">
    <property type="nucleotide sequence ID" value="NZ_BMLN01000004.1"/>
</dbReference>
<evidence type="ECO:0008006" key="3">
    <source>
        <dbReference type="Google" id="ProtNLM"/>
    </source>
</evidence>
<dbReference type="EMBL" id="BMLN01000004">
    <property type="protein sequence ID" value="GGN98539.1"/>
    <property type="molecule type" value="Genomic_DNA"/>
</dbReference>
<dbReference type="Proteomes" id="UP000606653">
    <property type="component" value="Unassembled WGS sequence"/>
</dbReference>
<name>A0ABQ2L0A5_9BACL</name>
<reference evidence="2" key="1">
    <citation type="journal article" date="2019" name="Int. J. Syst. Evol. Microbiol.">
        <title>The Global Catalogue of Microorganisms (GCM) 10K type strain sequencing project: providing services to taxonomists for standard genome sequencing and annotation.</title>
        <authorList>
            <consortium name="The Broad Institute Genomics Platform"/>
            <consortium name="The Broad Institute Genome Sequencing Center for Infectious Disease"/>
            <person name="Wu L."/>
            <person name="Ma J."/>
        </authorList>
    </citation>
    <scope>NUCLEOTIDE SEQUENCE [LARGE SCALE GENOMIC DNA]</scope>
    <source>
        <strain evidence="2">CGMCC 1.6964</strain>
    </source>
</reference>
<evidence type="ECO:0000313" key="1">
    <source>
        <dbReference type="EMBL" id="GGN98539.1"/>
    </source>
</evidence>